<feature type="transmembrane region" description="Helical" evidence="1">
    <location>
        <begin position="45"/>
        <end position="68"/>
    </location>
</feature>
<organism evidence="2 3">
    <name type="scientific">Candidatus Woykebacteria bacterium RBG_16_39_9b</name>
    <dbReference type="NCBI Taxonomy" id="1802595"/>
    <lineage>
        <taxon>Bacteria</taxon>
        <taxon>Candidatus Woykeibacteriota</taxon>
    </lineage>
</organism>
<feature type="transmembrane region" description="Helical" evidence="1">
    <location>
        <begin position="80"/>
        <end position="108"/>
    </location>
</feature>
<protein>
    <submittedName>
        <fullName evidence="2">Uncharacterized protein</fullName>
    </submittedName>
</protein>
<keyword evidence="1" id="KW-0812">Transmembrane</keyword>
<feature type="transmembrane region" description="Helical" evidence="1">
    <location>
        <begin position="12"/>
        <end position="33"/>
    </location>
</feature>
<evidence type="ECO:0000313" key="3">
    <source>
        <dbReference type="Proteomes" id="UP000178162"/>
    </source>
</evidence>
<accession>A0A1G1WDD6</accession>
<dbReference type="Proteomes" id="UP000178162">
    <property type="component" value="Unassembled WGS sequence"/>
</dbReference>
<dbReference type="EMBL" id="MHCR01000010">
    <property type="protein sequence ID" value="OGY25706.1"/>
    <property type="molecule type" value="Genomic_DNA"/>
</dbReference>
<proteinExistence type="predicted"/>
<dbReference type="AlphaFoldDB" id="A0A1G1WDD6"/>
<reference evidence="2 3" key="1">
    <citation type="journal article" date="2016" name="Nat. Commun.">
        <title>Thousands of microbial genomes shed light on interconnected biogeochemical processes in an aquifer system.</title>
        <authorList>
            <person name="Anantharaman K."/>
            <person name="Brown C.T."/>
            <person name="Hug L.A."/>
            <person name="Sharon I."/>
            <person name="Castelle C.J."/>
            <person name="Probst A.J."/>
            <person name="Thomas B.C."/>
            <person name="Singh A."/>
            <person name="Wilkins M.J."/>
            <person name="Karaoz U."/>
            <person name="Brodie E.L."/>
            <person name="Williams K.H."/>
            <person name="Hubbard S.S."/>
            <person name="Banfield J.F."/>
        </authorList>
    </citation>
    <scope>NUCLEOTIDE SEQUENCE [LARGE SCALE GENOMIC DNA]</scope>
</reference>
<keyword evidence="1" id="KW-1133">Transmembrane helix</keyword>
<sequence length="114" mass="12967">MKTAKIISLIGGILYLFYWLGILFTLFQLNTLYSDLSINYNPWPVVIGTIVWGLVLVSANFGFFYYLRQKEKKEAEVKNAVLYSLLIAVVPLVLYLVLSTFAVVAPLYTLTDTF</sequence>
<evidence type="ECO:0000256" key="1">
    <source>
        <dbReference type="SAM" id="Phobius"/>
    </source>
</evidence>
<comment type="caution">
    <text evidence="2">The sequence shown here is derived from an EMBL/GenBank/DDBJ whole genome shotgun (WGS) entry which is preliminary data.</text>
</comment>
<gene>
    <name evidence="2" type="ORF">A2134_02550</name>
</gene>
<keyword evidence="1" id="KW-0472">Membrane</keyword>
<evidence type="ECO:0000313" key="2">
    <source>
        <dbReference type="EMBL" id="OGY25706.1"/>
    </source>
</evidence>
<name>A0A1G1WDD6_9BACT</name>